<comment type="caution">
    <text evidence="2">The sequence shown here is derived from an EMBL/GenBank/DDBJ whole genome shotgun (WGS) entry which is preliminary data.</text>
</comment>
<evidence type="ECO:0000313" key="2">
    <source>
        <dbReference type="EMBL" id="MBB6577088.1"/>
    </source>
</evidence>
<gene>
    <name evidence="2" type="ORF">HNP33_001139</name>
</gene>
<dbReference type="EMBL" id="JACHKZ010000005">
    <property type="protein sequence ID" value="MBB6577088.1"/>
    <property type="molecule type" value="Genomic_DNA"/>
</dbReference>
<dbReference type="InterPro" id="IPR009677">
    <property type="entry name" value="DUF1266"/>
</dbReference>
<feature type="domain" description="DUF1266" evidence="1">
    <location>
        <begin position="124"/>
        <end position="220"/>
    </location>
</feature>
<organism evidence="2 3">
    <name type="scientific">Comamonas odontotermitis</name>
    <dbReference type="NCBI Taxonomy" id="379895"/>
    <lineage>
        <taxon>Bacteria</taxon>
        <taxon>Pseudomonadati</taxon>
        <taxon>Pseudomonadota</taxon>
        <taxon>Betaproteobacteria</taxon>
        <taxon>Burkholderiales</taxon>
        <taxon>Comamonadaceae</taxon>
        <taxon>Comamonas</taxon>
    </lineage>
</organism>
<sequence>MIQITFLVVALWLVWKCIQAFSRQFGSSAPRSSSLQKAYQLAPEYNWALALAHPMAFHAIKGGFADSDMPEPTDGLAASLRPMALHEFGLRTDLDNASVRQQLPDLLRTRWWCFDLDKLQPGDDPRAAMAFACARISFFVRTAAMLGWLPADQQWQLLQLNAARARDCFASWQDFGQAYVQGRAQWVAKGRADAMGRAISSDELHQWLLDPSHPWCAYAWR</sequence>
<reference evidence="2 3" key="1">
    <citation type="submission" date="2020-08" db="EMBL/GenBank/DDBJ databases">
        <title>Functional genomics of gut bacteria from endangered species of beetles.</title>
        <authorList>
            <person name="Carlos-Shanley C."/>
        </authorList>
    </citation>
    <scope>NUCLEOTIDE SEQUENCE [LARGE SCALE GENOMIC DNA]</scope>
    <source>
        <strain evidence="2 3">S00124</strain>
    </source>
</reference>
<accession>A0ABR6RD64</accession>
<keyword evidence="3" id="KW-1185">Reference proteome</keyword>
<evidence type="ECO:0000313" key="3">
    <source>
        <dbReference type="Proteomes" id="UP000562492"/>
    </source>
</evidence>
<proteinExistence type="predicted"/>
<protein>
    <recommendedName>
        <fullName evidence="1">DUF1266 domain-containing protein</fullName>
    </recommendedName>
</protein>
<dbReference type="Pfam" id="PF06889">
    <property type="entry name" value="DUF1266"/>
    <property type="match status" value="1"/>
</dbReference>
<name>A0ABR6RD64_9BURK</name>
<dbReference type="Proteomes" id="UP000562492">
    <property type="component" value="Unassembled WGS sequence"/>
</dbReference>
<evidence type="ECO:0000259" key="1">
    <source>
        <dbReference type="Pfam" id="PF06889"/>
    </source>
</evidence>
<dbReference type="RefSeq" id="WP_184706208.1">
    <property type="nucleotide sequence ID" value="NZ_JACHKZ010000005.1"/>
</dbReference>